<accession>A0A6M3KLB1</accession>
<dbReference type="InterPro" id="IPR010767">
    <property type="entry name" value="Phage_CGC-2007_Cje0229"/>
</dbReference>
<dbReference type="EMBL" id="MT142489">
    <property type="protein sequence ID" value="QJA82490.1"/>
    <property type="molecule type" value="Genomic_DNA"/>
</dbReference>
<organism evidence="1">
    <name type="scientific">viral metagenome</name>
    <dbReference type="NCBI Taxonomy" id="1070528"/>
    <lineage>
        <taxon>unclassified sequences</taxon>
        <taxon>metagenomes</taxon>
        <taxon>organismal metagenomes</taxon>
    </lineage>
</organism>
<dbReference type="Pfam" id="PF07087">
    <property type="entry name" value="DUF1353"/>
    <property type="match status" value="1"/>
</dbReference>
<evidence type="ECO:0000313" key="1">
    <source>
        <dbReference type="EMBL" id="QJA82490.1"/>
    </source>
</evidence>
<dbReference type="AlphaFoldDB" id="A0A6M3KLB1"/>
<proteinExistence type="predicted"/>
<dbReference type="EMBL" id="MT142668">
    <property type="protein sequence ID" value="QJA86913.1"/>
    <property type="molecule type" value="Genomic_DNA"/>
</dbReference>
<gene>
    <name evidence="1" type="ORF">MM415A00401_0002</name>
    <name evidence="2" type="ORF">MM415B03097_0009</name>
</gene>
<protein>
    <recommendedName>
        <fullName evidence="3">DUF1353 domain-containing protein</fullName>
    </recommendedName>
</protein>
<reference evidence="1" key="1">
    <citation type="submission" date="2020-03" db="EMBL/GenBank/DDBJ databases">
        <title>The deep terrestrial virosphere.</title>
        <authorList>
            <person name="Holmfeldt K."/>
            <person name="Nilsson E."/>
            <person name="Simone D."/>
            <person name="Lopez-Fernandez M."/>
            <person name="Wu X."/>
            <person name="de Brujin I."/>
            <person name="Lundin D."/>
            <person name="Andersson A."/>
            <person name="Bertilsson S."/>
            <person name="Dopson M."/>
        </authorList>
    </citation>
    <scope>NUCLEOTIDE SEQUENCE</scope>
    <source>
        <strain evidence="1">MM415A00401</strain>
        <strain evidence="2">MM415B03097</strain>
    </source>
</reference>
<name>A0A6M3KLB1_9ZZZZ</name>
<evidence type="ECO:0008006" key="3">
    <source>
        <dbReference type="Google" id="ProtNLM"/>
    </source>
</evidence>
<evidence type="ECO:0000313" key="2">
    <source>
        <dbReference type="EMBL" id="QJA86913.1"/>
    </source>
</evidence>
<sequence length="148" mass="16765">MIILNESLKAEDLVDGRHRRLLEDYTVMVDVRGSRLPITVPRGFVSDGGSVPWGCWNLAAPWGDYSAAFVVHDWLYYQGAKILPRAGADWVLYAMMETLDEIQLKPASTLSRRIRAVGRLARRRAVYQAVRLGGGVAWENHRRRETGK</sequence>